<dbReference type="Proteomes" id="UP000249218">
    <property type="component" value="Unassembled WGS sequence"/>
</dbReference>
<dbReference type="AlphaFoldDB" id="A0A2W1BBE5"/>
<evidence type="ECO:0000256" key="2">
    <source>
        <dbReference type="SAM" id="SignalP"/>
    </source>
</evidence>
<keyword evidence="4" id="KW-1185">Reference proteome</keyword>
<proteinExistence type="predicted"/>
<evidence type="ECO:0000313" key="3">
    <source>
        <dbReference type="EMBL" id="PZC71485.1"/>
    </source>
</evidence>
<organism evidence="3 4">
    <name type="scientific">Helicoverpa armigera</name>
    <name type="common">Cotton bollworm</name>
    <name type="synonym">Heliothis armigera</name>
    <dbReference type="NCBI Taxonomy" id="29058"/>
    <lineage>
        <taxon>Eukaryota</taxon>
        <taxon>Metazoa</taxon>
        <taxon>Ecdysozoa</taxon>
        <taxon>Arthropoda</taxon>
        <taxon>Hexapoda</taxon>
        <taxon>Insecta</taxon>
        <taxon>Pterygota</taxon>
        <taxon>Neoptera</taxon>
        <taxon>Endopterygota</taxon>
        <taxon>Lepidoptera</taxon>
        <taxon>Glossata</taxon>
        <taxon>Ditrysia</taxon>
        <taxon>Noctuoidea</taxon>
        <taxon>Noctuidae</taxon>
        <taxon>Heliothinae</taxon>
        <taxon>Helicoverpa</taxon>
    </lineage>
</organism>
<feature type="chain" id="PRO_5016121773" evidence="2">
    <location>
        <begin position="19"/>
        <end position="130"/>
    </location>
</feature>
<dbReference type="EMBL" id="KZ150308">
    <property type="protein sequence ID" value="PZC71485.1"/>
    <property type="molecule type" value="Genomic_DNA"/>
</dbReference>
<keyword evidence="2" id="KW-0732">Signal</keyword>
<evidence type="ECO:0000256" key="1">
    <source>
        <dbReference type="SAM" id="MobiDB-lite"/>
    </source>
</evidence>
<dbReference type="OrthoDB" id="10046738at2759"/>
<sequence>MNVIHLLVHLAEVMLKYALFVVDPYSVVSDHILKENPSSITLRMINLIRTTVAPRQISQSDRVCHACWLRFKRQALSMQQQDERRGLGGDEILQGEEVGHEVEQSANPVHVSEVQPLLSLASTDEEQERE</sequence>
<evidence type="ECO:0000313" key="4">
    <source>
        <dbReference type="Proteomes" id="UP000249218"/>
    </source>
</evidence>
<protein>
    <submittedName>
        <fullName evidence="3">Uncharacterized protein</fullName>
    </submittedName>
</protein>
<name>A0A2W1BBE5_HELAM</name>
<feature type="region of interest" description="Disordered" evidence="1">
    <location>
        <begin position="80"/>
        <end position="109"/>
    </location>
</feature>
<accession>A0A2W1BBE5</accession>
<feature type="signal peptide" evidence="2">
    <location>
        <begin position="1"/>
        <end position="18"/>
    </location>
</feature>
<reference evidence="3 4" key="1">
    <citation type="journal article" date="2017" name="BMC Biol.">
        <title>Genomic innovations, transcriptional plasticity and gene loss underlying the evolution and divergence of two highly polyphagous and invasive Helicoverpa pest species.</title>
        <authorList>
            <person name="Pearce S.L."/>
            <person name="Clarke D.F."/>
            <person name="East P.D."/>
            <person name="Elfekih S."/>
            <person name="Gordon K.H."/>
            <person name="Jermiin L.S."/>
            <person name="McGaughran A."/>
            <person name="Oakeshott J.G."/>
            <person name="Papanikolaou A."/>
            <person name="Perera O.P."/>
            <person name="Rane R.V."/>
            <person name="Richards S."/>
            <person name="Tay W.T."/>
            <person name="Walsh T.K."/>
            <person name="Anderson A."/>
            <person name="Anderson C.J."/>
            <person name="Asgari S."/>
            <person name="Board P.G."/>
            <person name="Bretschneider A."/>
            <person name="Campbell P.M."/>
            <person name="Chertemps T."/>
            <person name="Christeller J.T."/>
            <person name="Coppin C.W."/>
            <person name="Downes S.J."/>
            <person name="Duan G."/>
            <person name="Farnsworth C.A."/>
            <person name="Good R.T."/>
            <person name="Han L.B."/>
            <person name="Han Y.C."/>
            <person name="Hatje K."/>
            <person name="Horne I."/>
            <person name="Huang Y.P."/>
            <person name="Hughes D.S."/>
            <person name="Jacquin-Joly E."/>
            <person name="James W."/>
            <person name="Jhangiani S."/>
            <person name="Kollmar M."/>
            <person name="Kuwar S.S."/>
            <person name="Li S."/>
            <person name="Liu N.Y."/>
            <person name="Maibeche M.T."/>
            <person name="Miller J.R."/>
            <person name="Montagne N."/>
            <person name="Perry T."/>
            <person name="Qu J."/>
            <person name="Song S.V."/>
            <person name="Sutton G.G."/>
            <person name="Vogel H."/>
            <person name="Walenz B.P."/>
            <person name="Xu W."/>
            <person name="Zhang H.J."/>
            <person name="Zou Z."/>
            <person name="Batterham P."/>
            <person name="Edwards O.R."/>
            <person name="Feyereisen R."/>
            <person name="Gibbs R.A."/>
            <person name="Heckel D.G."/>
            <person name="McGrath A."/>
            <person name="Robin C."/>
            <person name="Scherer S.E."/>
            <person name="Worley K.C."/>
            <person name="Wu Y.D."/>
        </authorList>
    </citation>
    <scope>NUCLEOTIDE SEQUENCE [LARGE SCALE GENOMIC DNA]</scope>
    <source>
        <strain evidence="3">Harm_GR_Male_#8</strain>
        <tissue evidence="3">Whole organism</tissue>
    </source>
</reference>
<gene>
    <name evidence="3" type="primary">HaOG213348</name>
    <name evidence="3" type="ORF">B5X24_HaOG213348</name>
</gene>